<feature type="domain" description="HNH nuclease" evidence="2">
    <location>
        <begin position="156"/>
        <end position="209"/>
    </location>
</feature>
<proteinExistence type="predicted"/>
<dbReference type="Pfam" id="PF13391">
    <property type="entry name" value="HNH_2"/>
    <property type="match status" value="1"/>
</dbReference>
<evidence type="ECO:0000313" key="3">
    <source>
        <dbReference type="EMBL" id="GAT43816.1"/>
    </source>
</evidence>
<reference evidence="3" key="1">
    <citation type="submission" date="2014-09" db="EMBL/GenBank/DDBJ databases">
        <title>Genome sequence of the luminous mushroom Mycena chlorophos for searching fungal bioluminescence genes.</title>
        <authorList>
            <person name="Tanaka Y."/>
            <person name="Kasuga D."/>
            <person name="Oba Y."/>
            <person name="Hase S."/>
            <person name="Sato K."/>
            <person name="Oba Y."/>
            <person name="Sakakibara Y."/>
        </authorList>
    </citation>
    <scope>NUCLEOTIDE SEQUENCE</scope>
</reference>
<feature type="region of interest" description="Disordered" evidence="1">
    <location>
        <begin position="295"/>
        <end position="314"/>
    </location>
</feature>
<dbReference type="Proteomes" id="UP000815677">
    <property type="component" value="Unassembled WGS sequence"/>
</dbReference>
<evidence type="ECO:0000313" key="4">
    <source>
        <dbReference type="Proteomes" id="UP000815677"/>
    </source>
</evidence>
<evidence type="ECO:0000259" key="2">
    <source>
        <dbReference type="Pfam" id="PF13391"/>
    </source>
</evidence>
<sequence length="395" mass="43557">MFVDRGAPKPAKDTSKTPSRSEFVWIGHPGYDPPQLLLQLVAYEAPSGQRGVPLSLTLDACRILADNKDGSLRVEGTEVDLAVSEDEEEFLFLSPGLYTYHVAGGEERYAICASFRAWSPPAWLPARWDVMGAKAHNVSSSISDLSTFVKTSDGRCAVTGEVSRLENCHLVPRAEAGLGWWQLRGMPLITNSISVDSASNCLALRADLNGAGMDQGSFVFAPHQGVPACVCLTPDVADFAAEYHLRAIAMPARIHPMNVYARFAWGIFRVAGPILRPLAKSPEFVTVAVPPSLRTITSDDDADDDTSGSEPEHVRPLDLEIWTDQEMQQIEEIDARLHTRPLEPYEAVAGMYPGYSKALHLKREYKRQHPKVSAVRHAKIARMGEYDNERMLDSD</sequence>
<accession>A0ABQ0KY13</accession>
<dbReference type="EMBL" id="DF839335">
    <property type="protein sequence ID" value="GAT43816.1"/>
    <property type="molecule type" value="Genomic_DNA"/>
</dbReference>
<protein>
    <recommendedName>
        <fullName evidence="2">HNH nuclease domain-containing protein</fullName>
    </recommendedName>
</protein>
<evidence type="ECO:0000256" key="1">
    <source>
        <dbReference type="SAM" id="MobiDB-lite"/>
    </source>
</evidence>
<feature type="compositionally biased region" description="Acidic residues" evidence="1">
    <location>
        <begin position="298"/>
        <end position="307"/>
    </location>
</feature>
<gene>
    <name evidence="3" type="ORF">MCHLO_01483</name>
</gene>
<organism evidence="3 4">
    <name type="scientific">Mycena chlorophos</name>
    <name type="common">Agaric fungus</name>
    <name type="synonym">Agaricus chlorophos</name>
    <dbReference type="NCBI Taxonomy" id="658473"/>
    <lineage>
        <taxon>Eukaryota</taxon>
        <taxon>Fungi</taxon>
        <taxon>Dikarya</taxon>
        <taxon>Basidiomycota</taxon>
        <taxon>Agaricomycotina</taxon>
        <taxon>Agaricomycetes</taxon>
        <taxon>Agaricomycetidae</taxon>
        <taxon>Agaricales</taxon>
        <taxon>Marasmiineae</taxon>
        <taxon>Mycenaceae</taxon>
        <taxon>Mycena</taxon>
    </lineage>
</organism>
<dbReference type="InterPro" id="IPR003615">
    <property type="entry name" value="HNH_nuc"/>
</dbReference>
<keyword evidence="4" id="KW-1185">Reference proteome</keyword>
<name>A0ABQ0KY13_MYCCL</name>